<dbReference type="Pfam" id="PF13302">
    <property type="entry name" value="Acetyltransf_3"/>
    <property type="match status" value="1"/>
</dbReference>
<evidence type="ECO:0000313" key="2">
    <source>
        <dbReference type="EMBL" id="MDQ0337466.1"/>
    </source>
</evidence>
<gene>
    <name evidence="2" type="ORF">J2S00_000236</name>
</gene>
<keyword evidence="2" id="KW-0012">Acyltransferase</keyword>
<name>A0ABU0CM18_9BACI</name>
<keyword evidence="3" id="KW-1185">Reference proteome</keyword>
<dbReference type="Proteomes" id="UP001232445">
    <property type="component" value="Unassembled WGS sequence"/>
</dbReference>
<dbReference type="PANTHER" id="PTHR43441">
    <property type="entry name" value="RIBOSOMAL-PROTEIN-SERINE ACETYLTRANSFERASE"/>
    <property type="match status" value="1"/>
</dbReference>
<accession>A0ABU0CM18</accession>
<dbReference type="InterPro" id="IPR016181">
    <property type="entry name" value="Acyl_CoA_acyltransferase"/>
</dbReference>
<sequence length="182" mass="21216">MFYYRIDKETELRILELRYAEALFQLTDSCRDYLREWLPWVDATQSPEDTKSFIRFSLKQFAENNGFTAGIFYNGQIAGTISFHSFDWVNKSTSIGYWLGESFQGKGMMTKAVKALVDYAILDLGLNRVVIKAAVNNHKSRAIPERLGFVQEGIEREAEWVNDRFLDLVVYSMLAKDWREKQ</sequence>
<dbReference type="EMBL" id="JAUSUQ010000001">
    <property type="protein sequence ID" value="MDQ0337466.1"/>
    <property type="molecule type" value="Genomic_DNA"/>
</dbReference>
<feature type="domain" description="N-acetyltransferase" evidence="1">
    <location>
        <begin position="15"/>
        <end position="176"/>
    </location>
</feature>
<comment type="caution">
    <text evidence="2">The sequence shown here is derived from an EMBL/GenBank/DDBJ whole genome shotgun (WGS) entry which is preliminary data.</text>
</comment>
<dbReference type="PANTHER" id="PTHR43441:SF12">
    <property type="entry name" value="RIBOSOMAL N-ACETYLTRANSFERASE YDAF-RELATED"/>
    <property type="match status" value="1"/>
</dbReference>
<protein>
    <submittedName>
        <fullName evidence="2">Ribosomal-protein-serine acetyltransferase</fullName>
        <ecNumber evidence="2">2.3.1.-</ecNumber>
    </submittedName>
</protein>
<evidence type="ECO:0000313" key="3">
    <source>
        <dbReference type="Proteomes" id="UP001232445"/>
    </source>
</evidence>
<dbReference type="PROSITE" id="PS51186">
    <property type="entry name" value="GNAT"/>
    <property type="match status" value="1"/>
</dbReference>
<dbReference type="EC" id="2.3.1.-" evidence="2"/>
<organism evidence="2 3">
    <name type="scientific">Caldalkalibacillus uzonensis</name>
    <dbReference type="NCBI Taxonomy" id="353224"/>
    <lineage>
        <taxon>Bacteria</taxon>
        <taxon>Bacillati</taxon>
        <taxon>Bacillota</taxon>
        <taxon>Bacilli</taxon>
        <taxon>Bacillales</taxon>
        <taxon>Bacillaceae</taxon>
        <taxon>Caldalkalibacillus</taxon>
    </lineage>
</organism>
<dbReference type="InterPro" id="IPR051908">
    <property type="entry name" value="Ribosomal_N-acetyltransferase"/>
</dbReference>
<keyword evidence="2" id="KW-0808">Transferase</keyword>
<dbReference type="Gene3D" id="3.40.630.30">
    <property type="match status" value="1"/>
</dbReference>
<dbReference type="RefSeq" id="WP_307334624.1">
    <property type="nucleotide sequence ID" value="NZ_JAUSUQ010000001.1"/>
</dbReference>
<proteinExistence type="predicted"/>
<dbReference type="GO" id="GO:0016746">
    <property type="term" value="F:acyltransferase activity"/>
    <property type="evidence" value="ECO:0007669"/>
    <property type="project" value="UniProtKB-KW"/>
</dbReference>
<dbReference type="InterPro" id="IPR000182">
    <property type="entry name" value="GNAT_dom"/>
</dbReference>
<reference evidence="2 3" key="1">
    <citation type="submission" date="2023-07" db="EMBL/GenBank/DDBJ databases">
        <title>Genomic Encyclopedia of Type Strains, Phase IV (KMG-IV): sequencing the most valuable type-strain genomes for metagenomic binning, comparative biology and taxonomic classification.</title>
        <authorList>
            <person name="Goeker M."/>
        </authorList>
    </citation>
    <scope>NUCLEOTIDE SEQUENCE [LARGE SCALE GENOMIC DNA]</scope>
    <source>
        <strain evidence="2 3">DSM 17740</strain>
    </source>
</reference>
<evidence type="ECO:0000259" key="1">
    <source>
        <dbReference type="PROSITE" id="PS51186"/>
    </source>
</evidence>
<dbReference type="SUPFAM" id="SSF55729">
    <property type="entry name" value="Acyl-CoA N-acyltransferases (Nat)"/>
    <property type="match status" value="1"/>
</dbReference>